<accession>A0A9P6B3Q5</accession>
<feature type="compositionally biased region" description="Basic residues" evidence="1">
    <location>
        <begin position="66"/>
        <end position="79"/>
    </location>
</feature>
<feature type="region of interest" description="Disordered" evidence="1">
    <location>
        <begin position="201"/>
        <end position="221"/>
    </location>
</feature>
<organism evidence="2 3">
    <name type="scientific">Hydnum rufescens UP504</name>
    <dbReference type="NCBI Taxonomy" id="1448309"/>
    <lineage>
        <taxon>Eukaryota</taxon>
        <taxon>Fungi</taxon>
        <taxon>Dikarya</taxon>
        <taxon>Basidiomycota</taxon>
        <taxon>Agaricomycotina</taxon>
        <taxon>Agaricomycetes</taxon>
        <taxon>Cantharellales</taxon>
        <taxon>Hydnaceae</taxon>
        <taxon>Hydnum</taxon>
    </lineage>
</organism>
<name>A0A9P6B3Q5_9AGAM</name>
<comment type="caution">
    <text evidence="2">The sequence shown here is derived from an EMBL/GenBank/DDBJ whole genome shotgun (WGS) entry which is preliminary data.</text>
</comment>
<dbReference type="EMBL" id="MU128940">
    <property type="protein sequence ID" value="KAF9516405.1"/>
    <property type="molecule type" value="Genomic_DNA"/>
</dbReference>
<feature type="region of interest" description="Disordered" evidence="1">
    <location>
        <begin position="161"/>
        <end position="185"/>
    </location>
</feature>
<keyword evidence="3" id="KW-1185">Reference proteome</keyword>
<evidence type="ECO:0000256" key="1">
    <source>
        <dbReference type="SAM" id="MobiDB-lite"/>
    </source>
</evidence>
<evidence type="ECO:0000313" key="3">
    <source>
        <dbReference type="Proteomes" id="UP000886523"/>
    </source>
</evidence>
<evidence type="ECO:0000313" key="2">
    <source>
        <dbReference type="EMBL" id="KAF9516405.1"/>
    </source>
</evidence>
<dbReference type="Proteomes" id="UP000886523">
    <property type="component" value="Unassembled WGS sequence"/>
</dbReference>
<dbReference type="AlphaFoldDB" id="A0A9P6B3Q5"/>
<reference evidence="2" key="1">
    <citation type="journal article" date="2020" name="Nat. Commun.">
        <title>Large-scale genome sequencing of mycorrhizal fungi provides insights into the early evolution of symbiotic traits.</title>
        <authorList>
            <person name="Miyauchi S."/>
            <person name="Kiss E."/>
            <person name="Kuo A."/>
            <person name="Drula E."/>
            <person name="Kohler A."/>
            <person name="Sanchez-Garcia M."/>
            <person name="Morin E."/>
            <person name="Andreopoulos B."/>
            <person name="Barry K.W."/>
            <person name="Bonito G."/>
            <person name="Buee M."/>
            <person name="Carver A."/>
            <person name="Chen C."/>
            <person name="Cichocki N."/>
            <person name="Clum A."/>
            <person name="Culley D."/>
            <person name="Crous P.W."/>
            <person name="Fauchery L."/>
            <person name="Girlanda M."/>
            <person name="Hayes R.D."/>
            <person name="Keri Z."/>
            <person name="LaButti K."/>
            <person name="Lipzen A."/>
            <person name="Lombard V."/>
            <person name="Magnuson J."/>
            <person name="Maillard F."/>
            <person name="Murat C."/>
            <person name="Nolan M."/>
            <person name="Ohm R.A."/>
            <person name="Pangilinan J."/>
            <person name="Pereira M.F."/>
            <person name="Perotto S."/>
            <person name="Peter M."/>
            <person name="Pfister S."/>
            <person name="Riley R."/>
            <person name="Sitrit Y."/>
            <person name="Stielow J.B."/>
            <person name="Szollosi G."/>
            <person name="Zifcakova L."/>
            <person name="Stursova M."/>
            <person name="Spatafora J.W."/>
            <person name="Tedersoo L."/>
            <person name="Vaario L.M."/>
            <person name="Yamada A."/>
            <person name="Yan M."/>
            <person name="Wang P."/>
            <person name="Xu J."/>
            <person name="Bruns T."/>
            <person name="Baldrian P."/>
            <person name="Vilgalys R."/>
            <person name="Dunand C."/>
            <person name="Henrissat B."/>
            <person name="Grigoriev I.V."/>
            <person name="Hibbett D."/>
            <person name="Nagy L.G."/>
            <person name="Martin F.M."/>
        </authorList>
    </citation>
    <scope>NUCLEOTIDE SEQUENCE</scope>
    <source>
        <strain evidence="2">UP504</strain>
    </source>
</reference>
<protein>
    <submittedName>
        <fullName evidence="2">Uncharacterized protein</fullName>
    </submittedName>
</protein>
<feature type="region of interest" description="Disordered" evidence="1">
    <location>
        <begin position="42"/>
        <end position="142"/>
    </location>
</feature>
<sequence length="270" mass="30687">MVVFVVFWKNIYYIITWCLWRRHLSAFGDPAIAGVELRPHIPTGNRLQRKGKQTTTPAAAGVVKRSWPRPRHQTRPRLRTRPDRSGPKRQHANRKQPENNPNEAAPNEMVPNKTPPSETQQDAEVAVRRRSGRTNHTPAAGGCVVLYKNEPPRMMTHPQNEIRKRRGAKRRNEVMPNRRNPTPAIVGVGSIKEMMINLPNETQKRGRTTQGPGTPDEPHTRFSGCVVIVRYSSEPASPTKAMTPPTENTWPRYHMPAQAVVLSQYKQTQD</sequence>
<feature type="compositionally biased region" description="Low complexity" evidence="1">
    <location>
        <begin position="98"/>
        <end position="108"/>
    </location>
</feature>
<gene>
    <name evidence="2" type="ORF">BS47DRAFT_1360421</name>
</gene>
<proteinExistence type="predicted"/>